<organism evidence="2 4">
    <name type="scientific">Dracunculus medinensis</name>
    <name type="common">Guinea worm</name>
    <dbReference type="NCBI Taxonomy" id="318479"/>
    <lineage>
        <taxon>Eukaryota</taxon>
        <taxon>Metazoa</taxon>
        <taxon>Ecdysozoa</taxon>
        <taxon>Nematoda</taxon>
        <taxon>Chromadorea</taxon>
        <taxon>Rhabditida</taxon>
        <taxon>Spirurina</taxon>
        <taxon>Dracunculoidea</taxon>
        <taxon>Dracunculidae</taxon>
        <taxon>Dracunculus</taxon>
    </lineage>
</organism>
<evidence type="ECO:0000313" key="4">
    <source>
        <dbReference type="WBParaSite" id="DME_0000116501-mRNA-1"/>
    </source>
</evidence>
<reference evidence="1 3" key="2">
    <citation type="submission" date="2018-11" db="EMBL/GenBank/DDBJ databases">
        <authorList>
            <consortium name="Pathogen Informatics"/>
        </authorList>
    </citation>
    <scope>NUCLEOTIDE SEQUENCE [LARGE SCALE GENOMIC DNA]</scope>
</reference>
<evidence type="ECO:0000313" key="3">
    <source>
        <dbReference type="Proteomes" id="UP000274756"/>
    </source>
</evidence>
<sequence>MLLWYFESINVDFFWQKKRSNFSGRTKTTADYHSSSFWGGGRAYHRYHNRIYLSLMPQETTGKPEHKRDHIKSQAMSQCRPLPFSSQVQTINQYPSVPSEYMNIHPQIDSDGSISSENRSMIEVQKIGDDNNNRQFQRRIPAIIESNIDDEVDSKLNKHDWRSALKLTNGTLNHPPYFEKEREYGMNVAGNFLQVKDLPSRTHSAEMLLAVPSDEERRRASLDFYQRLTQRRKLPNIEHLQRRQLIE</sequence>
<proteinExistence type="predicted"/>
<evidence type="ECO:0000313" key="1">
    <source>
        <dbReference type="EMBL" id="VDN55552.1"/>
    </source>
</evidence>
<keyword evidence="3" id="KW-1185">Reference proteome</keyword>
<dbReference type="OrthoDB" id="5876369at2759"/>
<evidence type="ECO:0000313" key="2">
    <source>
        <dbReference type="Proteomes" id="UP000038040"/>
    </source>
</evidence>
<name>A0A0N4U371_DRAME</name>
<gene>
    <name evidence="1" type="ORF">DME_LOCUS5525</name>
</gene>
<dbReference type="WBParaSite" id="DME_0000116501-mRNA-1">
    <property type="protein sequence ID" value="DME_0000116501-mRNA-1"/>
    <property type="gene ID" value="DME_0000116501"/>
</dbReference>
<dbReference type="Proteomes" id="UP000274756">
    <property type="component" value="Unassembled WGS sequence"/>
</dbReference>
<accession>A0A0N4U371</accession>
<dbReference type="Proteomes" id="UP000038040">
    <property type="component" value="Unplaced"/>
</dbReference>
<dbReference type="EMBL" id="UYYG01001152">
    <property type="protein sequence ID" value="VDN55552.1"/>
    <property type="molecule type" value="Genomic_DNA"/>
</dbReference>
<protein>
    <submittedName>
        <fullName evidence="1 4">Uncharacterized protein</fullName>
    </submittedName>
</protein>
<dbReference type="AlphaFoldDB" id="A0A0N4U371"/>
<reference evidence="4" key="1">
    <citation type="submission" date="2017-02" db="UniProtKB">
        <authorList>
            <consortium name="WormBaseParasite"/>
        </authorList>
    </citation>
    <scope>IDENTIFICATION</scope>
</reference>